<dbReference type="KEGG" id="lmi:LMXM_36_3870"/>
<reference evidence="2 3" key="1">
    <citation type="journal article" date="2011" name="Genome Res.">
        <title>Chromosome and gene copy number variation allow major structural change between species and strains of Leishmania.</title>
        <authorList>
            <person name="Rogers M.B."/>
            <person name="Hilley J.D."/>
            <person name="Dickens N.J."/>
            <person name="Wilkes J."/>
            <person name="Bates P.A."/>
            <person name="Depledge D.P."/>
            <person name="Harris D."/>
            <person name="Her Y."/>
            <person name="Herzyk P."/>
            <person name="Imamura H."/>
            <person name="Otto T.D."/>
            <person name="Sanders M."/>
            <person name="Seeger K."/>
            <person name="Dujardin J.C."/>
            <person name="Berriman M."/>
            <person name="Smith D.F."/>
            <person name="Hertz-Fowler C."/>
            <person name="Mottram J.C."/>
        </authorList>
    </citation>
    <scope>NUCLEOTIDE SEQUENCE [LARGE SCALE GENOMIC DNA]</scope>
    <source>
        <strain evidence="2 3">MHOM/GT/2001/U1103</strain>
    </source>
</reference>
<feature type="compositionally biased region" description="Polar residues" evidence="1">
    <location>
        <begin position="480"/>
        <end position="495"/>
    </location>
</feature>
<dbReference type="OrthoDB" id="251871at2759"/>
<feature type="compositionally biased region" description="Polar residues" evidence="1">
    <location>
        <begin position="67"/>
        <end position="77"/>
    </location>
</feature>
<feature type="region of interest" description="Disordered" evidence="1">
    <location>
        <begin position="590"/>
        <end position="661"/>
    </location>
</feature>
<proteinExistence type="predicted"/>
<protein>
    <recommendedName>
        <fullName evidence="4">Leucine-rich repeat protein</fullName>
    </recommendedName>
</protein>
<dbReference type="EMBL" id="FR799573">
    <property type="protein sequence ID" value="CBZ26243.1"/>
    <property type="molecule type" value="Genomic_DNA"/>
</dbReference>
<feature type="region of interest" description="Disordered" evidence="1">
    <location>
        <begin position="468"/>
        <end position="501"/>
    </location>
</feature>
<evidence type="ECO:0000313" key="3">
    <source>
        <dbReference type="Proteomes" id="UP000007259"/>
    </source>
</evidence>
<dbReference type="RefSeq" id="XP_003874743.1">
    <property type="nucleotide sequence ID" value="XM_003874694.1"/>
</dbReference>
<evidence type="ECO:0008006" key="4">
    <source>
        <dbReference type="Google" id="ProtNLM"/>
    </source>
</evidence>
<feature type="compositionally biased region" description="Low complexity" evidence="1">
    <location>
        <begin position="83"/>
        <end position="94"/>
    </location>
</feature>
<dbReference type="VEuPathDB" id="TriTrypDB:LmxM.36.3870"/>
<dbReference type="OMA" id="AQCQAHR"/>
<accession>E9ATG9</accession>
<dbReference type="GeneID" id="13448149"/>
<organism evidence="2 3">
    <name type="scientific">Leishmania mexicana (strain MHOM/GT/2001/U1103)</name>
    <dbReference type="NCBI Taxonomy" id="929439"/>
    <lineage>
        <taxon>Eukaryota</taxon>
        <taxon>Discoba</taxon>
        <taxon>Euglenozoa</taxon>
        <taxon>Kinetoplastea</taxon>
        <taxon>Metakinetoplastina</taxon>
        <taxon>Trypanosomatida</taxon>
        <taxon>Trypanosomatidae</taxon>
        <taxon>Leishmaniinae</taxon>
        <taxon>Leishmania</taxon>
    </lineage>
</organism>
<sequence length="842" mass="88165">MGRPSFMERYFAQCQAHRTSPHPAFVAGLREGVMDINFAEIPLADIRLFAYALLDVSPAARGARSSAVPSRNSSGQLSRRDATSNTSPSSRPRTAGASSRTQFTKLHFSYNATVPAAQLPCGAVSPPASTPWFTQNESTLRRLPEAVAQAVKENVTTLSSFSWCGMLVTSMAVQGRAPLQQQRGIGRVPPSLTRVLPLCHRLTSLRLDGVPLSHAQFMQLTMPSPESSAASADGGMTWPALEEASFVGCGLTDACKNGLVHLIRSTMPTASGSAWQRSLRGGHASPDDRLLPRPAGDTVSLRHSAARGLKGLDVSQNPLGDGTARAVANAVPGSALRYLNVSSTSITWMGGSLLASRPVLEDTAMELLDMSNTGVSEVFAHGGSAAEAKILTESSAAAGFRVLARGMGQLLILRESDRSPKQSWLIHTTTAIAPQSSPAPAPESPHVESLTKPTNPLASVIEMEAEKVAPPATPTTPLPSSNTGDQHSARQSVHNSAAAPGPAVSPYGPWWPMFASWYAARDIPIPTSSADAAAPVSSAAGLAKGYVPVPVPFPMLAPIPIPYTAPHGADLAFAGATAAATAAAAASPHASGAMAENSTPSPEQRVSTPPADDPIDAAAETSEPLPSPTSPGEKHEKECGESLTGGLAHSPDAASTASQSAAVTASASGDLVHRASEAAGDRKFLLALISRLEAHESDVTERLEAQYQRTTTQLTSLEKDMRFRLQQLADADRKERTAAADRQTALLEALAALRTEPASVSAEGMTETMLLQLMHLIEEGMEKVQAAFGEEGAVGMNSVRAGGRKVSPLLRSSEAATPVGATTITDRDLVKTANQRLKELGW</sequence>
<dbReference type="AlphaFoldDB" id="E9ATG9"/>
<dbReference type="PANTHER" id="PTHR24110:SF3">
    <property type="entry name" value="CENTROSOMAL PROTEIN OF 78 KDA"/>
    <property type="match status" value="1"/>
</dbReference>
<feature type="region of interest" description="Disordered" evidence="1">
    <location>
        <begin position="62"/>
        <end position="100"/>
    </location>
</feature>
<dbReference type="Proteomes" id="UP000007259">
    <property type="component" value="Chromosome 20"/>
</dbReference>
<dbReference type="SUPFAM" id="SSF52047">
    <property type="entry name" value="RNI-like"/>
    <property type="match status" value="1"/>
</dbReference>
<keyword evidence="3" id="KW-1185">Reference proteome</keyword>
<dbReference type="PhylomeDB" id="E9ATG9"/>
<evidence type="ECO:0000256" key="1">
    <source>
        <dbReference type="SAM" id="MobiDB-lite"/>
    </source>
</evidence>
<feature type="region of interest" description="Disordered" evidence="1">
    <location>
        <begin position="431"/>
        <end position="452"/>
    </location>
</feature>
<dbReference type="InterPro" id="IPR032675">
    <property type="entry name" value="LRR_dom_sf"/>
</dbReference>
<feature type="region of interest" description="Disordered" evidence="1">
    <location>
        <begin position="273"/>
        <end position="293"/>
    </location>
</feature>
<feature type="compositionally biased region" description="Polar residues" evidence="1">
    <location>
        <begin position="596"/>
        <end position="607"/>
    </location>
</feature>
<dbReference type="PANTHER" id="PTHR24110">
    <property type="entry name" value="CENTROSOMAL PROTEIN OF 78 KDA"/>
    <property type="match status" value="1"/>
</dbReference>
<evidence type="ECO:0000313" key="2">
    <source>
        <dbReference type="EMBL" id="CBZ26243.1"/>
    </source>
</evidence>
<dbReference type="Gene3D" id="3.80.10.10">
    <property type="entry name" value="Ribonuclease Inhibitor"/>
    <property type="match status" value="1"/>
</dbReference>
<name>E9ATG9_LEIMU</name>
<gene>
    <name evidence="2" type="ORF">LMXM_36_3870</name>
</gene>